<reference evidence="7" key="1">
    <citation type="submission" date="2011-03" db="EMBL/GenBank/DDBJ databases">
        <title>Cell division related genes in Simiduia agarivorans SA1.</title>
        <authorList>
            <person name="Lin S.Y."/>
            <person name="Shieh W.Y."/>
            <person name="Tang S.-L."/>
        </authorList>
    </citation>
    <scope>NUCLEOTIDE SEQUENCE</scope>
    <source>
        <strain evidence="7">SA1</strain>
    </source>
</reference>
<dbReference type="Gene3D" id="3.40.50.10070">
    <property type="entry name" value="TolB, N-terminal domain"/>
    <property type="match status" value="1"/>
</dbReference>
<keyword evidence="5" id="KW-0132">Cell division</keyword>
<feature type="signal peptide" evidence="5">
    <location>
        <begin position="1"/>
        <end position="19"/>
    </location>
</feature>
<dbReference type="HOGENOM" id="CLU_047123_0_0_6"/>
<proteinExistence type="inferred from homology"/>
<dbReference type="EMBL" id="JF683367">
    <property type="protein sequence ID" value="AFD30847.1"/>
    <property type="molecule type" value="Genomic_DNA"/>
</dbReference>
<keyword evidence="3 5" id="KW-0732">Signal</keyword>
<dbReference type="PANTHER" id="PTHR36842:SF1">
    <property type="entry name" value="PROTEIN TOLB"/>
    <property type="match status" value="1"/>
</dbReference>
<evidence type="ECO:0000259" key="6">
    <source>
        <dbReference type="Pfam" id="PF04052"/>
    </source>
</evidence>
<dbReference type="SUPFAM" id="SSF69304">
    <property type="entry name" value="Tricorn protease N-terminal domain"/>
    <property type="match status" value="1"/>
</dbReference>
<dbReference type="NCBIfam" id="TIGR02800">
    <property type="entry name" value="propeller_TolB"/>
    <property type="match status" value="1"/>
</dbReference>
<evidence type="ECO:0000313" key="9">
    <source>
        <dbReference type="Proteomes" id="UP000000466"/>
    </source>
</evidence>
<organism evidence="7">
    <name type="scientific">Simiduia agarivorans (strain DSM 21679 / JCM 13881 / BCRC 17597 / SA1)</name>
    <dbReference type="NCBI Taxonomy" id="1117647"/>
    <lineage>
        <taxon>Bacteria</taxon>
        <taxon>Pseudomonadati</taxon>
        <taxon>Pseudomonadota</taxon>
        <taxon>Gammaproteobacteria</taxon>
        <taxon>Cellvibrionales</taxon>
        <taxon>Cellvibrionaceae</taxon>
        <taxon>Simiduia</taxon>
    </lineage>
</organism>
<dbReference type="Pfam" id="PF07676">
    <property type="entry name" value="PD40"/>
    <property type="match status" value="3"/>
</dbReference>
<dbReference type="InterPro" id="IPR011042">
    <property type="entry name" value="6-blade_b-propeller_TolB-like"/>
</dbReference>
<feature type="chain" id="PRO_5009014087" description="Tol-Pal system protein TolB" evidence="5">
    <location>
        <begin position="20"/>
        <end position="428"/>
    </location>
</feature>
<dbReference type="KEGG" id="saga:M5M_19125"/>
<evidence type="ECO:0000256" key="1">
    <source>
        <dbReference type="ARBA" id="ARBA00004418"/>
    </source>
</evidence>
<evidence type="ECO:0000256" key="5">
    <source>
        <dbReference type="HAMAP-Rule" id="MF_00671"/>
    </source>
</evidence>
<dbReference type="GO" id="GO:0017038">
    <property type="term" value="P:protein import"/>
    <property type="evidence" value="ECO:0007669"/>
    <property type="project" value="InterPro"/>
</dbReference>
<dbReference type="eggNOG" id="COG0823">
    <property type="taxonomic scope" value="Bacteria"/>
</dbReference>
<dbReference type="GO" id="GO:0042597">
    <property type="term" value="C:periplasmic space"/>
    <property type="evidence" value="ECO:0007669"/>
    <property type="project" value="UniProtKB-SubCell"/>
</dbReference>
<dbReference type="InterPro" id="IPR014167">
    <property type="entry name" value="Tol-Pal_TolB"/>
</dbReference>
<dbReference type="InterPro" id="IPR011659">
    <property type="entry name" value="WD40"/>
</dbReference>
<dbReference type="Gene3D" id="2.120.10.30">
    <property type="entry name" value="TolB, C-terminal domain"/>
    <property type="match status" value="1"/>
</dbReference>
<dbReference type="Pfam" id="PF04052">
    <property type="entry name" value="TolB_N"/>
    <property type="match status" value="1"/>
</dbReference>
<protein>
    <recommendedName>
        <fullName evidence="5">Tol-Pal system protein TolB</fullName>
    </recommendedName>
</protein>
<sequence precursor="true">MKKLLMLVAALVFSAGSYANLTIEITQGMDNPTVIAIVPFGYNGSARLTEDIPGIVRADLTLSGQFRPVPVKDMLAFPRSEAEVIYRDWRILGSEYLVTGNIEESAGRYTVTFGLFDILGQRRIWQRTVAGSEAQLRDLAHFISDAVYEQITGIRGAFSTQVLYVEAFQQGKPTDRFNLMLADSDGARPRLVLPSKHPIMSPTWSPDGKRIAYVSFETGRAAVFVQELATGRREQVTNFKGLNGAPSFSPDGGRLAFVLSKDGNPEIYTLHLGTRQLTRVTQHFAIDTEPSWTPDGKALVFTSNRGGKPQIYKVTLASGMVERLTFAGDYNARARVSPDGKSLVMVHRSNGVFHIATQDIQSGDLRILTETYLDESPSIAPNGALLMYATRYQGKGILAAVSLDAGVKFRLPSKQGDVREPAWSPFFD</sequence>
<dbReference type="HAMAP" id="MF_00671">
    <property type="entry name" value="TolB"/>
    <property type="match status" value="1"/>
</dbReference>
<keyword evidence="9" id="KW-1185">Reference proteome</keyword>
<dbReference type="SUPFAM" id="SSF52964">
    <property type="entry name" value="TolB, N-terminal domain"/>
    <property type="match status" value="1"/>
</dbReference>
<reference evidence="8 9" key="2">
    <citation type="journal article" date="2013" name="Genome Announc.">
        <title>Complete genome sequence of Simiduia agarivorans SA1(T), a marine bacterium able to degrade a variety of polysaccharides.</title>
        <authorList>
            <person name="Lin S.Y."/>
            <person name="Shieh W.Y."/>
            <person name="Chen J.S."/>
            <person name="Tang S.L."/>
        </authorList>
    </citation>
    <scope>NUCLEOTIDE SEQUENCE [LARGE SCALE GENOMIC DNA]</scope>
    <source>
        <strain evidence="9">DSM 21679 / JCM 13881 / BCRC 17597 / SA1</strain>
        <strain evidence="8">SA1</strain>
    </source>
</reference>
<evidence type="ECO:0000256" key="4">
    <source>
        <dbReference type="ARBA" id="ARBA00022764"/>
    </source>
</evidence>
<accession>H8YHZ7</accession>
<comment type="function">
    <text evidence="5">Part of the Tol-Pal system, which plays a role in outer membrane invagination during cell division and is important for maintaining outer membrane integrity.</text>
</comment>
<keyword evidence="4 5" id="KW-0574">Periplasm</keyword>
<comment type="similarity">
    <text evidence="2 5">Belongs to the TolB family.</text>
</comment>
<dbReference type="GO" id="GO:0051301">
    <property type="term" value="P:cell division"/>
    <property type="evidence" value="ECO:0007669"/>
    <property type="project" value="UniProtKB-UniRule"/>
</dbReference>
<dbReference type="InterPro" id="IPR007195">
    <property type="entry name" value="TolB_N"/>
</dbReference>
<evidence type="ECO:0000256" key="3">
    <source>
        <dbReference type="ARBA" id="ARBA00022729"/>
    </source>
</evidence>
<comment type="subcellular location">
    <subcellularLocation>
        <location evidence="1 5">Periplasm</location>
    </subcellularLocation>
</comment>
<gene>
    <name evidence="5 8" type="primary">tolB</name>
    <name evidence="8" type="ordered locus">M5M_19125</name>
</gene>
<evidence type="ECO:0000313" key="8">
    <source>
        <dbReference type="EMBL" id="AFV00952.1"/>
    </source>
</evidence>
<dbReference type="PANTHER" id="PTHR36842">
    <property type="entry name" value="PROTEIN TOLB HOMOLOG"/>
    <property type="match status" value="1"/>
</dbReference>
<dbReference type="STRING" id="1117647.M5M_19125"/>
<dbReference type="AlphaFoldDB" id="H8YHZ7"/>
<dbReference type="Proteomes" id="UP000000466">
    <property type="component" value="Chromosome"/>
</dbReference>
<comment type="subunit">
    <text evidence="5">The Tol-Pal system is composed of five core proteins: the inner membrane proteins TolA, TolQ and TolR, the periplasmic protein TolB and the outer membrane protein Pal. They form a network linking the inner and outer membranes and the peptidoglycan layer.</text>
</comment>
<dbReference type="EMBL" id="CP003746">
    <property type="protein sequence ID" value="AFV00952.1"/>
    <property type="molecule type" value="Genomic_DNA"/>
</dbReference>
<evidence type="ECO:0000256" key="2">
    <source>
        <dbReference type="ARBA" id="ARBA00009820"/>
    </source>
</evidence>
<name>H8YHZ7_SIMAS</name>
<feature type="domain" description="TolB N-terminal" evidence="6">
    <location>
        <begin position="21"/>
        <end position="123"/>
    </location>
</feature>
<keyword evidence="5" id="KW-0131">Cell cycle</keyword>
<evidence type="ECO:0000313" key="7">
    <source>
        <dbReference type="EMBL" id="AFD30847.1"/>
    </source>
</evidence>